<accession>A0A2G8SAA2</accession>
<gene>
    <name evidence="2" type="ORF">GSI_07387</name>
</gene>
<protein>
    <recommendedName>
        <fullName evidence="4">Transporter</fullName>
    </recommendedName>
</protein>
<keyword evidence="3" id="KW-1185">Reference proteome</keyword>
<comment type="caution">
    <text evidence="2">The sequence shown here is derived from an EMBL/GenBank/DDBJ whole genome shotgun (WGS) entry which is preliminary data.</text>
</comment>
<name>A0A2G8SAA2_9APHY</name>
<feature type="signal peptide" evidence="1">
    <location>
        <begin position="1"/>
        <end position="23"/>
    </location>
</feature>
<evidence type="ECO:0000313" key="2">
    <source>
        <dbReference type="EMBL" id="PIL30683.1"/>
    </source>
</evidence>
<evidence type="ECO:0000256" key="1">
    <source>
        <dbReference type="SAM" id="SignalP"/>
    </source>
</evidence>
<dbReference type="OrthoDB" id="3210262at2759"/>
<proteinExistence type="predicted"/>
<organism evidence="2 3">
    <name type="scientific">Ganoderma sinense ZZ0214-1</name>
    <dbReference type="NCBI Taxonomy" id="1077348"/>
    <lineage>
        <taxon>Eukaryota</taxon>
        <taxon>Fungi</taxon>
        <taxon>Dikarya</taxon>
        <taxon>Basidiomycota</taxon>
        <taxon>Agaricomycotina</taxon>
        <taxon>Agaricomycetes</taxon>
        <taxon>Polyporales</taxon>
        <taxon>Polyporaceae</taxon>
        <taxon>Ganoderma</taxon>
    </lineage>
</organism>
<dbReference type="EMBL" id="AYKW01000014">
    <property type="protein sequence ID" value="PIL30683.1"/>
    <property type="molecule type" value="Genomic_DNA"/>
</dbReference>
<sequence length="178" mass="19085">MRFFRNAFAAVAVVALGVVGAFAQSENPVVDGILGVTTASASLQVSVSELSFFNFVSKGSEIVSGLTNLTVSVTTFTKSITFTKPKPFENHIAEEVVEVLTEFVAIHQALLRTIIGKKSLASRFFLTAPIAHALRIIENVVDTFALALIALIPTQSNSARSQFEALTVTFTEAIKAYS</sequence>
<evidence type="ECO:0008006" key="4">
    <source>
        <dbReference type="Google" id="ProtNLM"/>
    </source>
</evidence>
<dbReference type="Proteomes" id="UP000230002">
    <property type="component" value="Unassembled WGS sequence"/>
</dbReference>
<feature type="chain" id="PRO_5013876658" description="Transporter" evidence="1">
    <location>
        <begin position="24"/>
        <end position="178"/>
    </location>
</feature>
<keyword evidence="1" id="KW-0732">Signal</keyword>
<reference evidence="2 3" key="1">
    <citation type="journal article" date="2015" name="Sci. Rep.">
        <title>Chromosome-level genome map provides insights into diverse defense mechanisms in the medicinal fungus Ganoderma sinense.</title>
        <authorList>
            <person name="Zhu Y."/>
            <person name="Xu J."/>
            <person name="Sun C."/>
            <person name="Zhou S."/>
            <person name="Xu H."/>
            <person name="Nelson D.R."/>
            <person name="Qian J."/>
            <person name="Song J."/>
            <person name="Luo H."/>
            <person name="Xiang L."/>
            <person name="Li Y."/>
            <person name="Xu Z."/>
            <person name="Ji A."/>
            <person name="Wang L."/>
            <person name="Lu S."/>
            <person name="Hayward A."/>
            <person name="Sun W."/>
            <person name="Li X."/>
            <person name="Schwartz D.C."/>
            <person name="Wang Y."/>
            <person name="Chen S."/>
        </authorList>
    </citation>
    <scope>NUCLEOTIDE SEQUENCE [LARGE SCALE GENOMIC DNA]</scope>
    <source>
        <strain evidence="2 3">ZZ0214-1</strain>
    </source>
</reference>
<evidence type="ECO:0000313" key="3">
    <source>
        <dbReference type="Proteomes" id="UP000230002"/>
    </source>
</evidence>
<dbReference type="AlphaFoldDB" id="A0A2G8SAA2"/>